<accession>A0ABS6F5K4</accession>
<organism evidence="2 3">
    <name type="scientific">Dysosmobacter acutus</name>
    <dbReference type="NCBI Taxonomy" id="2841504"/>
    <lineage>
        <taxon>Bacteria</taxon>
        <taxon>Bacillati</taxon>
        <taxon>Bacillota</taxon>
        <taxon>Clostridia</taxon>
        <taxon>Eubacteriales</taxon>
        <taxon>Oscillospiraceae</taxon>
        <taxon>Dysosmobacter</taxon>
    </lineage>
</organism>
<feature type="transmembrane region" description="Helical" evidence="1">
    <location>
        <begin position="51"/>
        <end position="70"/>
    </location>
</feature>
<keyword evidence="1" id="KW-0472">Membrane</keyword>
<proteinExistence type="predicted"/>
<name>A0ABS6F5K4_9FIRM</name>
<dbReference type="RefSeq" id="WP_154024496.1">
    <property type="nucleotide sequence ID" value="NZ_JAHLQN010000001.1"/>
</dbReference>
<evidence type="ECO:0000256" key="1">
    <source>
        <dbReference type="SAM" id="Phobius"/>
    </source>
</evidence>
<dbReference type="EMBL" id="JAHLQN010000001">
    <property type="protein sequence ID" value="MBU5625452.1"/>
    <property type="molecule type" value="Genomic_DNA"/>
</dbReference>
<sequence>MEIKINKEIRAYRETLFFGLSVRQFICSVLAVGAAVGLYFGLNHVLDRETVSWVCIVGAAPVAAAGFFQYNGLTLEKFLWAWLKSEVIMAGKRVWKAENYYEEAMKREVKKH</sequence>
<dbReference type="InterPro" id="IPR024414">
    <property type="entry name" value="Uncharacterised_PrgI"/>
</dbReference>
<evidence type="ECO:0000313" key="3">
    <source>
        <dbReference type="Proteomes" id="UP000787672"/>
    </source>
</evidence>
<keyword evidence="3" id="KW-1185">Reference proteome</keyword>
<protein>
    <submittedName>
        <fullName evidence="2">PrgI family protein</fullName>
    </submittedName>
</protein>
<feature type="transmembrane region" description="Helical" evidence="1">
    <location>
        <begin position="20"/>
        <end position="39"/>
    </location>
</feature>
<keyword evidence="1" id="KW-1133">Transmembrane helix</keyword>
<reference evidence="2 3" key="1">
    <citation type="submission" date="2021-06" db="EMBL/GenBank/DDBJ databases">
        <authorList>
            <person name="Sun Q."/>
            <person name="Li D."/>
        </authorList>
    </citation>
    <scope>NUCLEOTIDE SEQUENCE [LARGE SCALE GENOMIC DNA]</scope>
    <source>
        <strain evidence="2 3">MSJ-2</strain>
    </source>
</reference>
<dbReference type="Pfam" id="PF12666">
    <property type="entry name" value="PrgI"/>
    <property type="match status" value="1"/>
</dbReference>
<keyword evidence="1" id="KW-0812">Transmembrane</keyword>
<gene>
    <name evidence="2" type="ORF">KQI82_00700</name>
</gene>
<evidence type="ECO:0000313" key="2">
    <source>
        <dbReference type="EMBL" id="MBU5625452.1"/>
    </source>
</evidence>
<comment type="caution">
    <text evidence="2">The sequence shown here is derived from an EMBL/GenBank/DDBJ whole genome shotgun (WGS) entry which is preliminary data.</text>
</comment>
<dbReference type="Proteomes" id="UP000787672">
    <property type="component" value="Unassembled WGS sequence"/>
</dbReference>